<dbReference type="Proteomes" id="UP000191691">
    <property type="component" value="Unassembled WGS sequence"/>
</dbReference>
<comment type="caution">
    <text evidence="1">The sequence shown here is derived from an EMBL/GenBank/DDBJ whole genome shotgun (WGS) entry which is preliminary data.</text>
</comment>
<keyword evidence="2" id="KW-1185">Reference proteome</keyword>
<feature type="non-terminal residue" evidence="1">
    <location>
        <position position="1"/>
    </location>
</feature>
<organism evidence="1 2">
    <name type="scientific">Penicillium nalgiovense</name>
    <dbReference type="NCBI Taxonomy" id="60175"/>
    <lineage>
        <taxon>Eukaryota</taxon>
        <taxon>Fungi</taxon>
        <taxon>Dikarya</taxon>
        <taxon>Ascomycota</taxon>
        <taxon>Pezizomycotina</taxon>
        <taxon>Eurotiomycetes</taxon>
        <taxon>Eurotiomycetidae</taxon>
        <taxon>Eurotiales</taxon>
        <taxon>Aspergillaceae</taxon>
        <taxon>Penicillium</taxon>
    </lineage>
</organism>
<dbReference type="EMBL" id="MOOB01000757">
    <property type="protein sequence ID" value="OQE39755.1"/>
    <property type="molecule type" value="Genomic_DNA"/>
</dbReference>
<name>A0A1V6UMX2_PENNA</name>
<reference evidence="2" key="1">
    <citation type="journal article" date="2017" name="Nat. Microbiol.">
        <title>Global analysis of biosynthetic gene clusters reveals vast potential of secondary metabolite production in Penicillium species.</title>
        <authorList>
            <person name="Nielsen J.C."/>
            <person name="Grijseels S."/>
            <person name="Prigent S."/>
            <person name="Ji B."/>
            <person name="Dainat J."/>
            <person name="Nielsen K.F."/>
            <person name="Frisvad J.C."/>
            <person name="Workman M."/>
            <person name="Nielsen J."/>
        </authorList>
    </citation>
    <scope>NUCLEOTIDE SEQUENCE [LARGE SCALE GENOMIC DNA]</scope>
    <source>
        <strain evidence="2">IBT 13039</strain>
    </source>
</reference>
<proteinExistence type="predicted"/>
<dbReference type="AlphaFoldDB" id="A0A1V6UMX2"/>
<gene>
    <name evidence="1" type="ORF">PENNAL_c0757G00316</name>
</gene>
<sequence>NGDVQQSRAIESFAFAGAKQSEDGV</sequence>
<evidence type="ECO:0000313" key="1">
    <source>
        <dbReference type="EMBL" id="OQE39755.1"/>
    </source>
</evidence>
<feature type="non-terminal residue" evidence="1">
    <location>
        <position position="25"/>
    </location>
</feature>
<accession>A0A1V6UMX2</accession>
<protein>
    <submittedName>
        <fullName evidence="1">Uncharacterized protein</fullName>
    </submittedName>
</protein>
<evidence type="ECO:0000313" key="2">
    <source>
        <dbReference type="Proteomes" id="UP000191691"/>
    </source>
</evidence>